<feature type="region of interest" description="Disordered" evidence="1">
    <location>
        <begin position="263"/>
        <end position="407"/>
    </location>
</feature>
<dbReference type="InterPro" id="IPR037176">
    <property type="entry name" value="Osmotin/thaumatin-like_sf"/>
</dbReference>
<dbReference type="SUPFAM" id="SSF49870">
    <property type="entry name" value="Osmotin, thaumatin-like protein"/>
    <property type="match status" value="1"/>
</dbReference>
<sequence length="407" mass="42739">MLMSSLRQCVYSSKFTIRNKCSNPVWPVILSGAVTPHLSTTGFPLPPGESISLSVSTSWSASLWGRTLCTQDSSGKFSCLTGDFASSTMAPSRGAPVPPATLAKFTLNGAGGLDLYEVSLVSGYNLPMMGASHGGTGGNCSSTGSAADLNEDCPVELRIIDESNEGVVVVACKSAYDGFGDAQYCCNAYDDGSSTFTSTGADYVITFCPDLSTGLNLIAKAATPVLEDTTAETKSCNTSPATATSDVVNVLPHYPRRLLVKPPNVNFYAPSSTSNENSWNLEKEDPSRPLAPIGRPPVHDSVPIGKSNEDDPPSPSMPIGKPDKEDPPRPPAPMSRPPIHDSVPIGKSNEEDPPSPPVPIGKSDKEDPPKPPAPIGRPPVHDSAPIDKSDKEDPPRPPAPIGKPPRP</sequence>
<gene>
    <name evidence="2" type="ORF">SLEP1_g36685</name>
</gene>
<accession>A0AAV5KSR6</accession>
<dbReference type="PANTHER" id="PTHR31048">
    <property type="entry name" value="OS03G0233200 PROTEIN"/>
    <property type="match status" value="1"/>
</dbReference>
<organism evidence="2 3">
    <name type="scientific">Rubroshorea leprosula</name>
    <dbReference type="NCBI Taxonomy" id="152421"/>
    <lineage>
        <taxon>Eukaryota</taxon>
        <taxon>Viridiplantae</taxon>
        <taxon>Streptophyta</taxon>
        <taxon>Embryophyta</taxon>
        <taxon>Tracheophyta</taxon>
        <taxon>Spermatophyta</taxon>
        <taxon>Magnoliopsida</taxon>
        <taxon>eudicotyledons</taxon>
        <taxon>Gunneridae</taxon>
        <taxon>Pentapetalae</taxon>
        <taxon>rosids</taxon>
        <taxon>malvids</taxon>
        <taxon>Malvales</taxon>
        <taxon>Dipterocarpaceae</taxon>
        <taxon>Rubroshorea</taxon>
    </lineage>
</organism>
<dbReference type="InterPro" id="IPR001938">
    <property type="entry name" value="Thaumatin"/>
</dbReference>
<feature type="compositionally biased region" description="Basic and acidic residues" evidence="1">
    <location>
        <begin position="384"/>
        <end position="395"/>
    </location>
</feature>
<dbReference type="PRINTS" id="PR00347">
    <property type="entry name" value="THAUMATIN"/>
</dbReference>
<name>A0AAV5KSR6_9ROSI</name>
<dbReference type="Proteomes" id="UP001054252">
    <property type="component" value="Unassembled WGS sequence"/>
</dbReference>
<dbReference type="Gene3D" id="2.60.110.10">
    <property type="entry name" value="Thaumatin"/>
    <property type="match status" value="1"/>
</dbReference>
<keyword evidence="3" id="KW-1185">Reference proteome</keyword>
<evidence type="ECO:0000313" key="2">
    <source>
        <dbReference type="EMBL" id="GKV27517.1"/>
    </source>
</evidence>
<dbReference type="AlphaFoldDB" id="A0AAV5KSR6"/>
<dbReference type="PROSITE" id="PS51367">
    <property type="entry name" value="THAUMATIN_2"/>
    <property type="match status" value="1"/>
</dbReference>
<evidence type="ECO:0000256" key="1">
    <source>
        <dbReference type="SAM" id="MobiDB-lite"/>
    </source>
</evidence>
<proteinExistence type="predicted"/>
<protein>
    <recommendedName>
        <fullName evidence="4">Thaumatin-like protein</fullName>
    </recommendedName>
</protein>
<comment type="caution">
    <text evidence="2">The sequence shown here is derived from an EMBL/GenBank/DDBJ whole genome shotgun (WGS) entry which is preliminary data.</text>
</comment>
<evidence type="ECO:0008006" key="4">
    <source>
        <dbReference type="Google" id="ProtNLM"/>
    </source>
</evidence>
<feature type="compositionally biased region" description="Polar residues" evidence="1">
    <location>
        <begin position="269"/>
        <end position="280"/>
    </location>
</feature>
<evidence type="ECO:0000313" key="3">
    <source>
        <dbReference type="Proteomes" id="UP001054252"/>
    </source>
</evidence>
<dbReference type="SMART" id="SM00205">
    <property type="entry name" value="THN"/>
    <property type="match status" value="1"/>
</dbReference>
<dbReference type="EMBL" id="BPVZ01000076">
    <property type="protein sequence ID" value="GKV27517.1"/>
    <property type="molecule type" value="Genomic_DNA"/>
</dbReference>
<dbReference type="Pfam" id="PF00314">
    <property type="entry name" value="Thaumatin"/>
    <property type="match status" value="1"/>
</dbReference>
<feature type="compositionally biased region" description="Pro residues" evidence="1">
    <location>
        <begin position="396"/>
        <end position="407"/>
    </location>
</feature>
<reference evidence="2 3" key="1">
    <citation type="journal article" date="2021" name="Commun. Biol.">
        <title>The genome of Shorea leprosula (Dipterocarpaceae) highlights the ecological relevance of drought in aseasonal tropical rainforests.</title>
        <authorList>
            <person name="Ng K.K.S."/>
            <person name="Kobayashi M.J."/>
            <person name="Fawcett J.A."/>
            <person name="Hatakeyama M."/>
            <person name="Paape T."/>
            <person name="Ng C.H."/>
            <person name="Ang C.C."/>
            <person name="Tnah L.H."/>
            <person name="Lee C.T."/>
            <person name="Nishiyama T."/>
            <person name="Sese J."/>
            <person name="O'Brien M.J."/>
            <person name="Copetti D."/>
            <person name="Mohd Noor M.I."/>
            <person name="Ong R.C."/>
            <person name="Putra M."/>
            <person name="Sireger I.Z."/>
            <person name="Indrioko S."/>
            <person name="Kosugi Y."/>
            <person name="Izuno A."/>
            <person name="Isagi Y."/>
            <person name="Lee S.L."/>
            <person name="Shimizu K.K."/>
        </authorList>
    </citation>
    <scope>NUCLEOTIDE SEQUENCE [LARGE SCALE GENOMIC DNA]</scope>
    <source>
        <strain evidence="2">214</strain>
    </source>
</reference>